<organism evidence="5 6">
    <name type="scientific">Actinokineospora auranticolor</name>
    <dbReference type="NCBI Taxonomy" id="155976"/>
    <lineage>
        <taxon>Bacteria</taxon>
        <taxon>Bacillati</taxon>
        <taxon>Actinomycetota</taxon>
        <taxon>Actinomycetes</taxon>
        <taxon>Pseudonocardiales</taxon>
        <taxon>Pseudonocardiaceae</taxon>
        <taxon>Actinokineospora</taxon>
    </lineage>
</organism>
<comment type="caution">
    <text evidence="5">The sequence shown here is derived from an EMBL/GenBank/DDBJ whole genome shotgun (WGS) entry which is preliminary data.</text>
</comment>
<dbReference type="GO" id="GO:0016787">
    <property type="term" value="F:hydrolase activity"/>
    <property type="evidence" value="ECO:0007669"/>
    <property type="project" value="UniProtKB-KW"/>
</dbReference>
<dbReference type="InterPro" id="IPR006311">
    <property type="entry name" value="TAT_signal"/>
</dbReference>
<keyword evidence="3" id="KW-0862">Zinc</keyword>
<feature type="domain" description="Peptidase M20 dimerisation" evidence="4">
    <location>
        <begin position="230"/>
        <end position="376"/>
    </location>
</feature>
<name>A0A2S6GK15_9PSEU</name>
<dbReference type="InterPro" id="IPR002933">
    <property type="entry name" value="Peptidase_M20"/>
</dbReference>
<dbReference type="AlphaFoldDB" id="A0A2S6GK15"/>
<gene>
    <name evidence="5" type="ORF">CLV40_11327</name>
</gene>
<evidence type="ECO:0000256" key="3">
    <source>
        <dbReference type="ARBA" id="ARBA00022833"/>
    </source>
</evidence>
<dbReference type="InterPro" id="IPR011650">
    <property type="entry name" value="Peptidase_M20_dimer"/>
</dbReference>
<dbReference type="Pfam" id="PF01546">
    <property type="entry name" value="Peptidase_M20"/>
    <property type="match status" value="1"/>
</dbReference>
<dbReference type="Proteomes" id="UP000239203">
    <property type="component" value="Unassembled WGS sequence"/>
</dbReference>
<evidence type="ECO:0000313" key="6">
    <source>
        <dbReference type="Proteomes" id="UP000239203"/>
    </source>
</evidence>
<dbReference type="SUPFAM" id="SSF53187">
    <property type="entry name" value="Zn-dependent exopeptidases"/>
    <property type="match status" value="1"/>
</dbReference>
<dbReference type="InterPro" id="IPR050072">
    <property type="entry name" value="Peptidase_M20A"/>
</dbReference>
<dbReference type="PROSITE" id="PS00758">
    <property type="entry name" value="ARGE_DAPE_CPG2_1"/>
    <property type="match status" value="1"/>
</dbReference>
<evidence type="ECO:0000259" key="4">
    <source>
        <dbReference type="Pfam" id="PF07687"/>
    </source>
</evidence>
<sequence length="494" mass="52840">MGSVSRRGVLRAGAAVTGIAAAAGVVRPAVAEGGDGTDPVVLAQEMLRFDTSHTGQGGVTLPFAEALRAKWTAAGVSTQIIPTPKADNAHLVARVPGQGGKPPLLFMSHSDVVTVERENWQQDPYGGAIVDGWLHGRGAIDMKGAGAAFMAAILRHVKEGATFDRDILYLADADEEGGAYGARWLVDNHYDKVAAGAAITEGGWLLTGPDGMAPMLASLSTRDRTSILTEVSATGAATHSSHPDDGPAITRLGAALTALSRYKPAVRLPALVRDYFTALGQATPDTRFATAIRHLLRAEAQADRDHWGAVVVRLSDHPWIHNSLLRTTFSFVGQRGGYYSSIVPSTAVAEVRIGFVPDGDDPTRFIDDVRTLLSAQGATLRLIGREGDTDTQILARLTSDLSLPASSVDTDVYRHWDAATREVYPGLRTAPSQFEASTSARPWREKGIPVYGLYPYAVDGDTATRMHGNNERVNTDALRQGTEALYRFLARLRV</sequence>
<dbReference type="EMBL" id="PTIX01000013">
    <property type="protein sequence ID" value="PPK65543.1"/>
    <property type="molecule type" value="Genomic_DNA"/>
</dbReference>
<dbReference type="Gene3D" id="1.10.150.900">
    <property type="match status" value="1"/>
</dbReference>
<dbReference type="Gene3D" id="3.30.70.360">
    <property type="match status" value="1"/>
</dbReference>
<proteinExistence type="predicted"/>
<accession>A0A2S6GK15</accession>
<evidence type="ECO:0000313" key="5">
    <source>
        <dbReference type="EMBL" id="PPK65543.1"/>
    </source>
</evidence>
<dbReference type="Pfam" id="PF07687">
    <property type="entry name" value="M20_dimer"/>
    <property type="match status" value="1"/>
</dbReference>
<keyword evidence="2" id="KW-0378">Hydrolase</keyword>
<dbReference type="PANTHER" id="PTHR43808">
    <property type="entry name" value="ACETYLORNITHINE DEACETYLASE"/>
    <property type="match status" value="1"/>
</dbReference>
<evidence type="ECO:0000256" key="2">
    <source>
        <dbReference type="ARBA" id="ARBA00022801"/>
    </source>
</evidence>
<evidence type="ECO:0000256" key="1">
    <source>
        <dbReference type="ARBA" id="ARBA00001947"/>
    </source>
</evidence>
<dbReference type="PANTHER" id="PTHR43808:SF8">
    <property type="entry name" value="PEPTIDASE M20 DIMERISATION DOMAIN-CONTAINING PROTEIN"/>
    <property type="match status" value="1"/>
</dbReference>
<dbReference type="PROSITE" id="PS51318">
    <property type="entry name" value="TAT"/>
    <property type="match status" value="1"/>
</dbReference>
<dbReference type="Gene3D" id="3.40.630.10">
    <property type="entry name" value="Zn peptidases"/>
    <property type="match status" value="1"/>
</dbReference>
<dbReference type="InterPro" id="IPR001261">
    <property type="entry name" value="ArgE/DapE_CS"/>
</dbReference>
<comment type="cofactor">
    <cofactor evidence="1">
        <name>Zn(2+)</name>
        <dbReference type="ChEBI" id="CHEBI:29105"/>
    </cofactor>
</comment>
<protein>
    <submittedName>
        <fullName evidence="5">Acetylornithine deacetylase/succinyl-diaminopimelate desuccinylase-like protein</fullName>
    </submittedName>
</protein>
<keyword evidence="6" id="KW-1185">Reference proteome</keyword>
<reference evidence="5 6" key="1">
    <citation type="submission" date="2018-02" db="EMBL/GenBank/DDBJ databases">
        <title>Genomic Encyclopedia of Archaeal and Bacterial Type Strains, Phase II (KMG-II): from individual species to whole genera.</title>
        <authorList>
            <person name="Goeker M."/>
        </authorList>
    </citation>
    <scope>NUCLEOTIDE SEQUENCE [LARGE SCALE GENOMIC DNA]</scope>
    <source>
        <strain evidence="5 6">YU 961-1</strain>
    </source>
</reference>